<accession>A0A7M7T9M5</accession>
<dbReference type="KEGG" id="nvi:100114467"/>
<dbReference type="RefSeq" id="XP_031785121.1">
    <property type="nucleotide sequence ID" value="XM_031929261.2"/>
</dbReference>
<evidence type="ECO:0000313" key="1">
    <source>
        <dbReference type="EnsemblMetazoa" id="XP_031785121"/>
    </source>
</evidence>
<keyword evidence="2" id="KW-1185">Reference proteome</keyword>
<sequence>MRFSGLFTCHGGYSGCSASHPLAWRFRFWSIGSTTQYRRLRVIHLLYSFGSGPAGQLPNSDGYGCSSAGLCLLEQLRLLSKRSDGSDGYGCGSAGYSPAMVATVAVLRVIYLLGDFGSGPSGQLPSTYGCGSYTCSTVSVAVLPVNYPIRTAMVAVQQAFACLISYGCCPKGRLPGSDGYGCGSAGYSPAMVATVAVLRVIHLLGDFGSGPSGQLPSTDGCGSSTCSIVSVAVLPVNYPIRTAMVAVQQAFACLSSYGCCPKGRTVRTATDAVQRVIHLPWWLQWLFCESSTCLAISALDHRVNYPVQTAAGHTPALQFR</sequence>
<dbReference type="RefSeq" id="XP_032455532.1">
    <property type="nucleotide sequence ID" value="XM_032599641.1"/>
</dbReference>
<name>A0A7M7T9M5_NASVI</name>
<proteinExistence type="predicted"/>
<reference evidence="1" key="1">
    <citation type="submission" date="2021-01" db="UniProtKB">
        <authorList>
            <consortium name="EnsemblMetazoa"/>
        </authorList>
    </citation>
    <scope>IDENTIFICATION</scope>
</reference>
<dbReference type="Proteomes" id="UP000002358">
    <property type="component" value="Chromosome 4"/>
</dbReference>
<protein>
    <submittedName>
        <fullName evidence="1">Uncharacterized protein</fullName>
    </submittedName>
</protein>
<dbReference type="EnsemblMetazoa" id="XM_031929255">
    <property type="protein sequence ID" value="XP_031785115"/>
    <property type="gene ID" value="LOC100114467"/>
</dbReference>
<dbReference type="GeneID" id="100114467"/>
<organism evidence="1 2">
    <name type="scientific">Nasonia vitripennis</name>
    <name type="common">Parasitic wasp</name>
    <dbReference type="NCBI Taxonomy" id="7425"/>
    <lineage>
        <taxon>Eukaryota</taxon>
        <taxon>Metazoa</taxon>
        <taxon>Ecdysozoa</taxon>
        <taxon>Arthropoda</taxon>
        <taxon>Hexapoda</taxon>
        <taxon>Insecta</taxon>
        <taxon>Pterygota</taxon>
        <taxon>Neoptera</taxon>
        <taxon>Endopterygota</taxon>
        <taxon>Hymenoptera</taxon>
        <taxon>Apocrita</taxon>
        <taxon>Proctotrupomorpha</taxon>
        <taxon>Chalcidoidea</taxon>
        <taxon>Pteromalidae</taxon>
        <taxon>Pteromalinae</taxon>
        <taxon>Nasonia</taxon>
    </lineage>
</organism>
<dbReference type="EnsemblMetazoa" id="XM_031929261">
    <property type="protein sequence ID" value="XP_031785121"/>
    <property type="gene ID" value="LOC100114467"/>
</dbReference>
<dbReference type="EnsemblMetazoa" id="XM_032599641">
    <property type="protein sequence ID" value="XP_032455532"/>
    <property type="gene ID" value="LOC100114467"/>
</dbReference>
<dbReference type="RefSeq" id="XP_031785115.2">
    <property type="nucleotide sequence ID" value="XM_031929255.2"/>
</dbReference>
<evidence type="ECO:0000313" key="2">
    <source>
        <dbReference type="Proteomes" id="UP000002358"/>
    </source>
</evidence>
<dbReference type="AlphaFoldDB" id="A0A7M7T9M5"/>